<keyword evidence="3" id="KW-1185">Reference proteome</keyword>
<evidence type="ECO:0000313" key="3">
    <source>
        <dbReference type="Proteomes" id="UP000189739"/>
    </source>
</evidence>
<dbReference type="AlphaFoldDB" id="A0A1S9P7R5"/>
<feature type="signal peptide" evidence="1">
    <location>
        <begin position="1"/>
        <end position="25"/>
    </location>
</feature>
<evidence type="ECO:0000256" key="1">
    <source>
        <dbReference type="SAM" id="SignalP"/>
    </source>
</evidence>
<accession>A0A1S9P7R5</accession>
<evidence type="ECO:0008006" key="4">
    <source>
        <dbReference type="Google" id="ProtNLM"/>
    </source>
</evidence>
<reference evidence="2 3" key="1">
    <citation type="submission" date="2016-07" db="EMBL/GenBank/DDBJ databases">
        <title>Genomic analysis of zinc-resistant bacterium Mucilaginibacter pedocola TBZ30.</title>
        <authorList>
            <person name="Huang J."/>
            <person name="Tang J."/>
        </authorList>
    </citation>
    <scope>NUCLEOTIDE SEQUENCE [LARGE SCALE GENOMIC DNA]</scope>
    <source>
        <strain evidence="2 3">TBZ30</strain>
    </source>
</reference>
<proteinExistence type="predicted"/>
<evidence type="ECO:0000313" key="2">
    <source>
        <dbReference type="EMBL" id="OOQ56991.1"/>
    </source>
</evidence>
<dbReference type="OrthoDB" id="797017at2"/>
<gene>
    <name evidence="2" type="ORF">BC343_15735</name>
</gene>
<dbReference type="RefSeq" id="WP_078350862.1">
    <property type="nucleotide sequence ID" value="NZ_MBTF01000037.1"/>
</dbReference>
<dbReference type="Proteomes" id="UP000189739">
    <property type="component" value="Unassembled WGS sequence"/>
</dbReference>
<protein>
    <recommendedName>
        <fullName evidence="4">Lipoprotein</fullName>
    </recommendedName>
</protein>
<name>A0A1S9P7R5_9SPHI</name>
<comment type="caution">
    <text evidence="2">The sequence shown here is derived from an EMBL/GenBank/DDBJ whole genome shotgun (WGS) entry which is preliminary data.</text>
</comment>
<dbReference type="EMBL" id="MBTF01000037">
    <property type="protein sequence ID" value="OOQ56991.1"/>
    <property type="molecule type" value="Genomic_DNA"/>
</dbReference>
<feature type="chain" id="PRO_5012210655" description="Lipoprotein" evidence="1">
    <location>
        <begin position="26"/>
        <end position="190"/>
    </location>
</feature>
<dbReference type="PROSITE" id="PS51257">
    <property type="entry name" value="PROKAR_LIPOPROTEIN"/>
    <property type="match status" value="1"/>
</dbReference>
<organism evidence="2 3">
    <name type="scientific">Mucilaginibacter pedocola</name>
    <dbReference type="NCBI Taxonomy" id="1792845"/>
    <lineage>
        <taxon>Bacteria</taxon>
        <taxon>Pseudomonadati</taxon>
        <taxon>Bacteroidota</taxon>
        <taxon>Sphingobacteriia</taxon>
        <taxon>Sphingobacteriales</taxon>
        <taxon>Sphingobacteriaceae</taxon>
        <taxon>Mucilaginibacter</taxon>
    </lineage>
</organism>
<keyword evidence="1" id="KW-0732">Signal</keyword>
<sequence>MFRITLWLLPFALGVALMFSGCKLDAPVYPKDIQTGDTTTTDTVTVPDVDDGSNPPTDATYTVPVGAANTIVFKVDGGETVILNAPTAKVSQPGSVAVTGYTNLVAEQADPEIVFQLNFSAISEGEYANDLLGLRYQNFILSDDSGGKVKASTFKKIDGAYHIRGFFRVEATDQNDNSKHLVEGSFNIEE</sequence>